<accession>A0A2I6PI70</accession>
<sequence length="43" mass="4748">MNASQIQARIATLETIYNSFTRNAKLADKAAVIAKIRTLQAQL</sequence>
<organism evidence="1 2">
    <name type="scientific">Pseudomonas phage PMBT14</name>
    <dbReference type="NCBI Taxonomy" id="2059855"/>
    <lineage>
        <taxon>Viruses</taxon>
        <taxon>Duplodnaviria</taxon>
        <taxon>Heunggongvirae</taxon>
        <taxon>Uroviricota</taxon>
        <taxon>Caudoviricetes</taxon>
        <taxon>Knuthellervirus</taxon>
        <taxon>Knuthellervirus PMBT14</taxon>
    </lineage>
</organism>
<reference evidence="1 2" key="1">
    <citation type="journal article" date="2018" name="Arch. Virol.">
        <title>Genome sequence of the novel virulent bacteriophage PMBT14 with lytic activity against Pseudomonas fluorescens DSM 50090(R).</title>
        <authorList>
            <person name="Koberg S."/>
            <person name="Gieschler S."/>
            <person name="Brinks E."/>
            <person name="Wenning M."/>
            <person name="Neve H."/>
            <person name="Franz C.M."/>
        </authorList>
    </citation>
    <scope>NUCLEOTIDE SEQUENCE [LARGE SCALE GENOMIC DNA]</scope>
</reference>
<dbReference type="Proteomes" id="UP000240618">
    <property type="component" value="Segment"/>
</dbReference>
<dbReference type="EMBL" id="MG596800">
    <property type="protein sequence ID" value="AUM59756.1"/>
    <property type="molecule type" value="Genomic_DNA"/>
</dbReference>
<evidence type="ECO:0000313" key="2">
    <source>
        <dbReference type="Proteomes" id="UP000240618"/>
    </source>
</evidence>
<proteinExistence type="predicted"/>
<name>A0A2I6PI70_9CAUD</name>
<protein>
    <submittedName>
        <fullName evidence="1">Uncharacterized protein</fullName>
    </submittedName>
</protein>
<dbReference type="RefSeq" id="YP_009836220.1">
    <property type="nucleotide sequence ID" value="NC_048687.1"/>
</dbReference>
<dbReference type="KEGG" id="vg:55606459"/>
<dbReference type="GeneID" id="55606459"/>
<evidence type="ECO:0000313" key="1">
    <source>
        <dbReference type="EMBL" id="AUM59756.1"/>
    </source>
</evidence>
<keyword evidence="2" id="KW-1185">Reference proteome</keyword>